<comment type="caution">
    <text evidence="9">The sequence shown here is derived from an EMBL/GenBank/DDBJ whole genome shotgun (WGS) entry which is preliminary data.</text>
</comment>
<evidence type="ECO:0000256" key="1">
    <source>
        <dbReference type="ARBA" id="ARBA00004123"/>
    </source>
</evidence>
<sequence length="540" mass="57844">MAMASASGPSSAELSTCGKCNAAASADTPLYELQCTHMRVCLKCGTSLCQAKAPCGTCQKPITKLVKEYTLRAHPSRKHYPVGRFYDGWPGFKPRVKGTQDSWQMVAEEGDGAVNGVVSAYTLSHRDGSEKRGFRGAREGGQHANYLLFVPHGSEFLAMPAGDWFNFKPEIRHATLSLEEAEDKMAKLRSAVAGSERWMMRGKEAKSTAAEGGGSDGEASDGEDGSGSDDEERAARALGEEGRKKKKRGGGEEGEDAGEEEEEAAGEEEGGKGKKTSKVKTEADGDESDKGDDWEHDGDFTDDDEAVGVGDQDNDNDPDIMNAVAKHKVHKGIIKDEEEEGDDEEDLTSAGKELQKLLGRAVVNQGDDDDDEDEEDEEGDDDDMEGLDPDTDIIPSFGHASLVIEEPASAQAPAALGAPAVEEKPIVAPSAGKRELPSPEPAAPSAKRIRSNGGEGVPVERPPTEGEAEPEVKPQAASEGPITAQELAAYLKGNKETTVKDLLQHFKKRIKKQGQNEFRTIMAQVATIKPIGDKKIVQLK</sequence>
<dbReference type="GO" id="GO:0005674">
    <property type="term" value="C:transcription factor TFIIF complex"/>
    <property type="evidence" value="ECO:0007669"/>
    <property type="project" value="TreeGrafter"/>
</dbReference>
<dbReference type="InterPro" id="IPR013083">
    <property type="entry name" value="Znf_RING/FYVE/PHD"/>
</dbReference>
<evidence type="ECO:0000256" key="7">
    <source>
        <dbReference type="RuleBase" id="RU366044"/>
    </source>
</evidence>
<keyword evidence="4 7" id="KW-0238">DNA-binding</keyword>
<feature type="compositionally biased region" description="Acidic residues" evidence="8">
    <location>
        <begin position="366"/>
        <end position="391"/>
    </location>
</feature>
<dbReference type="InterPro" id="IPR008851">
    <property type="entry name" value="TFIIF-alpha"/>
</dbReference>
<evidence type="ECO:0000256" key="2">
    <source>
        <dbReference type="ARBA" id="ARBA00005249"/>
    </source>
</evidence>
<keyword evidence="5 7" id="KW-0804">Transcription</keyword>
<comment type="similarity">
    <text evidence="2 7">Belongs to the TFIIF alpha subunit family.</text>
</comment>
<keyword evidence="10" id="KW-1185">Reference proteome</keyword>
<proteinExistence type="inferred from homology"/>
<feature type="compositionally biased region" description="Acidic residues" evidence="8">
    <location>
        <begin position="300"/>
        <end position="318"/>
    </location>
</feature>
<dbReference type="Pfam" id="PF05793">
    <property type="entry name" value="TFIIF_alpha"/>
    <property type="match status" value="1"/>
</dbReference>
<dbReference type="Gene3D" id="3.30.40.10">
    <property type="entry name" value="Zinc/RING finger domain, C3HC4 (zinc finger)"/>
    <property type="match status" value="1"/>
</dbReference>
<dbReference type="AlphaFoldDB" id="A0AAE0KTF9"/>
<dbReference type="EMBL" id="LGRX02018438">
    <property type="protein sequence ID" value="KAK3259834.1"/>
    <property type="molecule type" value="Genomic_DNA"/>
</dbReference>
<feature type="compositionally biased region" description="Acidic residues" evidence="8">
    <location>
        <begin position="252"/>
        <end position="268"/>
    </location>
</feature>
<dbReference type="GO" id="GO:0032968">
    <property type="term" value="P:positive regulation of transcription elongation by RNA polymerase II"/>
    <property type="evidence" value="ECO:0007669"/>
    <property type="project" value="InterPro"/>
</dbReference>
<evidence type="ECO:0000313" key="9">
    <source>
        <dbReference type="EMBL" id="KAK3259834.1"/>
    </source>
</evidence>
<dbReference type="GO" id="GO:0003677">
    <property type="term" value="F:DNA binding"/>
    <property type="evidence" value="ECO:0007669"/>
    <property type="project" value="UniProtKB-KW"/>
</dbReference>
<feature type="region of interest" description="Disordered" evidence="8">
    <location>
        <begin position="199"/>
        <end position="405"/>
    </location>
</feature>
<feature type="compositionally biased region" description="Acidic residues" evidence="8">
    <location>
        <begin position="218"/>
        <end position="232"/>
    </location>
</feature>
<comment type="function">
    <text evidence="7">TFIIF is a general transcription initiation factor that binds to RNA polymerase II and helps to recruit it to the initiation complex in collaboration with TFIIB. It promotes transcription elongation.</text>
</comment>
<evidence type="ECO:0000256" key="5">
    <source>
        <dbReference type="ARBA" id="ARBA00023163"/>
    </source>
</evidence>
<dbReference type="InterPro" id="IPR011039">
    <property type="entry name" value="TFIIF_interaction"/>
</dbReference>
<keyword evidence="6 7" id="KW-0539">Nucleus</keyword>
<accession>A0AAE0KTF9</accession>
<feature type="region of interest" description="Disordered" evidence="8">
    <location>
        <begin position="426"/>
        <end position="480"/>
    </location>
</feature>
<feature type="compositionally biased region" description="Acidic residues" evidence="8">
    <location>
        <begin position="336"/>
        <end position="347"/>
    </location>
</feature>
<dbReference type="GO" id="GO:0006367">
    <property type="term" value="P:transcription initiation at RNA polymerase II promoter"/>
    <property type="evidence" value="ECO:0007669"/>
    <property type="project" value="InterPro"/>
</dbReference>
<evidence type="ECO:0000256" key="6">
    <source>
        <dbReference type="ARBA" id="ARBA00023242"/>
    </source>
</evidence>
<evidence type="ECO:0000256" key="8">
    <source>
        <dbReference type="SAM" id="MobiDB-lite"/>
    </source>
</evidence>
<name>A0AAE0KTF9_9CHLO</name>
<dbReference type="Proteomes" id="UP001190700">
    <property type="component" value="Unassembled WGS sequence"/>
</dbReference>
<evidence type="ECO:0000313" key="10">
    <source>
        <dbReference type="Proteomes" id="UP001190700"/>
    </source>
</evidence>
<evidence type="ECO:0000256" key="4">
    <source>
        <dbReference type="ARBA" id="ARBA00023125"/>
    </source>
</evidence>
<dbReference type="GO" id="GO:0001096">
    <property type="term" value="F:TFIIF-class transcription factor complex binding"/>
    <property type="evidence" value="ECO:0007669"/>
    <property type="project" value="TreeGrafter"/>
</dbReference>
<organism evidence="9 10">
    <name type="scientific">Cymbomonas tetramitiformis</name>
    <dbReference type="NCBI Taxonomy" id="36881"/>
    <lineage>
        <taxon>Eukaryota</taxon>
        <taxon>Viridiplantae</taxon>
        <taxon>Chlorophyta</taxon>
        <taxon>Pyramimonadophyceae</taxon>
        <taxon>Pyramimonadales</taxon>
        <taxon>Pyramimonadaceae</taxon>
        <taxon>Cymbomonas</taxon>
    </lineage>
</organism>
<dbReference type="SUPFAM" id="SSF50916">
    <property type="entry name" value="Rap30/74 interaction domains"/>
    <property type="match status" value="1"/>
</dbReference>
<protein>
    <recommendedName>
        <fullName evidence="7">Transcription initiation factor IIF subunit alpha</fullName>
    </recommendedName>
</protein>
<dbReference type="GO" id="GO:0016251">
    <property type="term" value="F:RNA polymerase II general transcription initiation factor activity"/>
    <property type="evidence" value="ECO:0007669"/>
    <property type="project" value="TreeGrafter"/>
</dbReference>
<comment type="subcellular location">
    <subcellularLocation>
        <location evidence="1 7">Nucleus</location>
    </subcellularLocation>
</comment>
<dbReference type="PANTHER" id="PTHR13011:SF0">
    <property type="entry name" value="GENERAL TRANSCRIPTION FACTOR IIF SUBUNIT 1"/>
    <property type="match status" value="1"/>
</dbReference>
<keyword evidence="3 7" id="KW-0805">Transcription regulation</keyword>
<gene>
    <name evidence="9" type="ORF">CYMTET_31188</name>
</gene>
<reference evidence="9 10" key="1">
    <citation type="journal article" date="2015" name="Genome Biol. Evol.">
        <title>Comparative Genomics of a Bacterivorous Green Alga Reveals Evolutionary Causalities and Consequences of Phago-Mixotrophic Mode of Nutrition.</title>
        <authorList>
            <person name="Burns J.A."/>
            <person name="Paasch A."/>
            <person name="Narechania A."/>
            <person name="Kim E."/>
        </authorList>
    </citation>
    <scope>NUCLEOTIDE SEQUENCE [LARGE SCALE GENOMIC DNA]</scope>
    <source>
        <strain evidence="9 10">PLY_AMNH</strain>
    </source>
</reference>
<feature type="compositionally biased region" description="Basic and acidic residues" evidence="8">
    <location>
        <begin position="233"/>
        <end position="243"/>
    </location>
</feature>
<dbReference type="PANTHER" id="PTHR13011">
    <property type="entry name" value="TFIIF-ALPHA"/>
    <property type="match status" value="1"/>
</dbReference>
<evidence type="ECO:0000256" key="3">
    <source>
        <dbReference type="ARBA" id="ARBA00023015"/>
    </source>
</evidence>